<proteinExistence type="predicted"/>
<evidence type="ECO:0000313" key="2">
    <source>
        <dbReference type="Proteomes" id="UP000265520"/>
    </source>
</evidence>
<organism evidence="1 2">
    <name type="scientific">Trifolium medium</name>
    <dbReference type="NCBI Taxonomy" id="97028"/>
    <lineage>
        <taxon>Eukaryota</taxon>
        <taxon>Viridiplantae</taxon>
        <taxon>Streptophyta</taxon>
        <taxon>Embryophyta</taxon>
        <taxon>Tracheophyta</taxon>
        <taxon>Spermatophyta</taxon>
        <taxon>Magnoliopsida</taxon>
        <taxon>eudicotyledons</taxon>
        <taxon>Gunneridae</taxon>
        <taxon>Pentapetalae</taxon>
        <taxon>rosids</taxon>
        <taxon>fabids</taxon>
        <taxon>Fabales</taxon>
        <taxon>Fabaceae</taxon>
        <taxon>Papilionoideae</taxon>
        <taxon>50 kb inversion clade</taxon>
        <taxon>NPAAA clade</taxon>
        <taxon>Hologalegina</taxon>
        <taxon>IRL clade</taxon>
        <taxon>Trifolieae</taxon>
        <taxon>Trifolium</taxon>
    </lineage>
</organism>
<dbReference type="EMBL" id="LXQA011439763">
    <property type="protein sequence ID" value="MCI97310.1"/>
    <property type="molecule type" value="Genomic_DNA"/>
</dbReference>
<reference evidence="1 2" key="1">
    <citation type="journal article" date="2018" name="Front. Plant Sci.">
        <title>Red Clover (Trifolium pratense) and Zigzag Clover (T. medium) - A Picture of Genomic Similarities and Differences.</title>
        <authorList>
            <person name="Dluhosova J."/>
            <person name="Istvanek J."/>
            <person name="Nedelnik J."/>
            <person name="Repkova J."/>
        </authorList>
    </citation>
    <scope>NUCLEOTIDE SEQUENCE [LARGE SCALE GENOMIC DNA]</scope>
    <source>
        <strain evidence="2">cv. 10/8</strain>
        <tissue evidence="1">Leaf</tissue>
    </source>
</reference>
<evidence type="ECO:0000313" key="1">
    <source>
        <dbReference type="EMBL" id="MCI97310.1"/>
    </source>
</evidence>
<protein>
    <submittedName>
        <fullName evidence="1">Uncharacterized protein</fullName>
    </submittedName>
</protein>
<keyword evidence="2" id="KW-1185">Reference proteome</keyword>
<dbReference type="AlphaFoldDB" id="A0A392WGM4"/>
<comment type="caution">
    <text evidence="1">The sequence shown here is derived from an EMBL/GenBank/DDBJ whole genome shotgun (WGS) entry which is preliminary data.</text>
</comment>
<name>A0A392WGM4_9FABA</name>
<sequence length="40" mass="4586">FYYDKRMSQYQADEALYQDENSGSSSFVKETDVGMLAVPD</sequence>
<accession>A0A392WGM4</accession>
<feature type="non-terminal residue" evidence="1">
    <location>
        <position position="1"/>
    </location>
</feature>
<dbReference type="Proteomes" id="UP000265520">
    <property type="component" value="Unassembled WGS sequence"/>
</dbReference>